<evidence type="ECO:0000256" key="1">
    <source>
        <dbReference type="SAM" id="Phobius"/>
    </source>
</evidence>
<dbReference type="InterPro" id="IPR012422">
    <property type="entry name" value="Cyt_c_oxidase_su4_bac-aa3"/>
</dbReference>
<protein>
    <submittedName>
        <fullName evidence="3">tRNA threonylcarbamoyladenosine modification (KEOPS) complex Pcc1 subunit</fullName>
    </submittedName>
</protein>
<reference evidence="3 4" key="1">
    <citation type="submission" date="2020-08" db="EMBL/GenBank/DDBJ databases">
        <title>Genomic Encyclopedia of Type Strains, Phase IV (KMG-IV): sequencing the most valuable type-strain genomes for metagenomic binning, comparative biology and taxonomic classification.</title>
        <authorList>
            <person name="Goeker M."/>
        </authorList>
    </citation>
    <scope>NUCLEOTIDE SEQUENCE [LARGE SCALE GENOMIC DNA]</scope>
    <source>
        <strain evidence="3 4">DSM 27057</strain>
    </source>
</reference>
<evidence type="ECO:0000313" key="4">
    <source>
        <dbReference type="Proteomes" id="UP000548867"/>
    </source>
</evidence>
<dbReference type="AlphaFoldDB" id="A0A7W6CKQ3"/>
<proteinExistence type="predicted"/>
<evidence type="ECO:0000313" key="3">
    <source>
        <dbReference type="EMBL" id="MBB3956198.1"/>
    </source>
</evidence>
<evidence type="ECO:0000259" key="2">
    <source>
        <dbReference type="Pfam" id="PF07835"/>
    </source>
</evidence>
<name>A0A7W6CKQ3_9SPHN</name>
<sequence>MANTQDITTARQTYEGFIRLIKVSTPVIAIVAAFVVYLISR</sequence>
<comment type="caution">
    <text evidence="3">The sequence shown here is derived from an EMBL/GenBank/DDBJ whole genome shotgun (WGS) entry which is preliminary data.</text>
</comment>
<dbReference type="Pfam" id="PF07835">
    <property type="entry name" value="COX4_pro_2"/>
    <property type="match status" value="1"/>
</dbReference>
<feature type="transmembrane region" description="Helical" evidence="1">
    <location>
        <begin position="20"/>
        <end position="39"/>
    </location>
</feature>
<dbReference type="EMBL" id="JACIDX010000012">
    <property type="protein sequence ID" value="MBB3956198.1"/>
    <property type="molecule type" value="Genomic_DNA"/>
</dbReference>
<keyword evidence="1" id="KW-1133">Transmembrane helix</keyword>
<keyword evidence="4" id="KW-1185">Reference proteome</keyword>
<keyword evidence="1" id="KW-0812">Transmembrane</keyword>
<dbReference type="SUPFAM" id="SSF81469">
    <property type="entry name" value="Bacterial aa3 type cytochrome c oxidase subunit IV"/>
    <property type="match status" value="1"/>
</dbReference>
<keyword evidence="1" id="KW-0472">Membrane</keyword>
<dbReference type="Proteomes" id="UP000548867">
    <property type="component" value="Unassembled WGS sequence"/>
</dbReference>
<gene>
    <name evidence="3" type="ORF">GGR38_003156</name>
</gene>
<organism evidence="3 4">
    <name type="scientific">Novosphingobium sediminicola</name>
    <dbReference type="NCBI Taxonomy" id="563162"/>
    <lineage>
        <taxon>Bacteria</taxon>
        <taxon>Pseudomonadati</taxon>
        <taxon>Pseudomonadota</taxon>
        <taxon>Alphaproteobacteria</taxon>
        <taxon>Sphingomonadales</taxon>
        <taxon>Sphingomonadaceae</taxon>
        <taxon>Novosphingobium</taxon>
    </lineage>
</organism>
<dbReference type="InterPro" id="IPR036596">
    <property type="entry name" value="Cyt-C_aa3_sf"/>
</dbReference>
<feature type="domain" description="Cytochrome c oxidase subunit IV bacterial aa3 type" evidence="2">
    <location>
        <begin position="2"/>
        <end position="34"/>
    </location>
</feature>
<accession>A0A7W6CKQ3</accession>
<dbReference type="Gene3D" id="1.20.5.160">
    <property type="entry name" value="Bacterial aa3 type cytochrome c oxidase subunit IV"/>
    <property type="match status" value="1"/>
</dbReference>